<keyword evidence="3" id="KW-1185">Reference proteome</keyword>
<evidence type="ECO:0000313" key="2">
    <source>
        <dbReference type="EMBL" id="UJO14784.1"/>
    </source>
</evidence>
<evidence type="ECO:0000256" key="1">
    <source>
        <dbReference type="SAM" id="MobiDB-lite"/>
    </source>
</evidence>
<gene>
    <name evidence="2" type="ORF">CLAFUR5_08595</name>
</gene>
<feature type="compositionally biased region" description="Basic and acidic residues" evidence="1">
    <location>
        <begin position="175"/>
        <end position="186"/>
    </location>
</feature>
<reference evidence="2" key="2">
    <citation type="journal article" date="2022" name="Microb. Genom.">
        <title>A chromosome-scale genome assembly of the tomato pathogen Cladosporium fulvum reveals a compartmentalized genome architecture and the presence of a dispensable chromosome.</title>
        <authorList>
            <person name="Zaccaron A.Z."/>
            <person name="Chen L.H."/>
            <person name="Samaras A."/>
            <person name="Stergiopoulos I."/>
        </authorList>
    </citation>
    <scope>NUCLEOTIDE SEQUENCE</scope>
    <source>
        <strain evidence="2">Race5_Kim</strain>
    </source>
</reference>
<feature type="compositionally biased region" description="Basic residues" evidence="1">
    <location>
        <begin position="160"/>
        <end position="173"/>
    </location>
</feature>
<feature type="region of interest" description="Disordered" evidence="1">
    <location>
        <begin position="95"/>
        <end position="190"/>
    </location>
</feature>
<dbReference type="RefSeq" id="XP_047759150.1">
    <property type="nucleotide sequence ID" value="XM_047907743.1"/>
</dbReference>
<sequence length="272" mass="30625">MARHQCQASQDDVLEVMLREGMVAQNIVMEEEGEDEPLTVEGEDYSSEITEPMASHQRQASQDDDLETMLRAEMASQNIVVEEEEEDLLIVESEDYSSEVTEPMHRTSPSPSPISSPSDGPISLNKFAQLMASSKAQARPSDNSITATPRVSLARAGPSKTRKAVSHRPKSRANKVYDQDEMEPLRKPKGFVDQTKARMLPLNTTLSVRAGVGSSAIFNSHPRRTKARVRKERLDTYSRPKELLWMTDEEYKEHVRKERKAPSKAAKEAMRK</sequence>
<dbReference type="EMBL" id="CP090165">
    <property type="protein sequence ID" value="UJO14784.1"/>
    <property type="molecule type" value="Genomic_DNA"/>
</dbReference>
<reference evidence="2" key="1">
    <citation type="submission" date="2021-12" db="EMBL/GenBank/DDBJ databases">
        <authorList>
            <person name="Zaccaron A."/>
            <person name="Stergiopoulos I."/>
        </authorList>
    </citation>
    <scope>NUCLEOTIDE SEQUENCE</scope>
    <source>
        <strain evidence="2">Race5_Kim</strain>
    </source>
</reference>
<dbReference type="GeneID" id="71988473"/>
<protein>
    <submittedName>
        <fullName evidence="2">Uncharacterized protein</fullName>
    </submittedName>
</protein>
<accession>A0A9Q8LCP2</accession>
<feature type="region of interest" description="Disordered" evidence="1">
    <location>
        <begin position="252"/>
        <end position="272"/>
    </location>
</feature>
<proteinExistence type="predicted"/>
<evidence type="ECO:0000313" key="3">
    <source>
        <dbReference type="Proteomes" id="UP000756132"/>
    </source>
</evidence>
<dbReference type="AlphaFoldDB" id="A0A9Q8LCP2"/>
<feature type="compositionally biased region" description="Polar residues" evidence="1">
    <location>
        <begin position="131"/>
        <end position="149"/>
    </location>
</feature>
<dbReference type="Proteomes" id="UP000756132">
    <property type="component" value="Chromosome 3"/>
</dbReference>
<name>A0A9Q8LCP2_PASFU</name>
<dbReference type="KEGG" id="ffu:CLAFUR5_08595"/>
<dbReference type="OMA" id="CEQHEAG"/>
<organism evidence="2 3">
    <name type="scientific">Passalora fulva</name>
    <name type="common">Tomato leaf mold</name>
    <name type="synonym">Cladosporium fulvum</name>
    <dbReference type="NCBI Taxonomy" id="5499"/>
    <lineage>
        <taxon>Eukaryota</taxon>
        <taxon>Fungi</taxon>
        <taxon>Dikarya</taxon>
        <taxon>Ascomycota</taxon>
        <taxon>Pezizomycotina</taxon>
        <taxon>Dothideomycetes</taxon>
        <taxon>Dothideomycetidae</taxon>
        <taxon>Mycosphaerellales</taxon>
        <taxon>Mycosphaerellaceae</taxon>
        <taxon>Fulvia</taxon>
    </lineage>
</organism>
<dbReference type="OrthoDB" id="10670034at2759"/>
<feature type="compositionally biased region" description="Low complexity" evidence="1">
    <location>
        <begin position="113"/>
        <end position="123"/>
    </location>
</feature>